<protein>
    <submittedName>
        <fullName evidence="1">Uncharacterized protein</fullName>
    </submittedName>
</protein>
<reference evidence="1" key="1">
    <citation type="submission" date="2018-02" db="EMBL/GenBank/DDBJ databases">
        <title>Rhizophora mucronata_Transcriptome.</title>
        <authorList>
            <person name="Meera S.P."/>
            <person name="Sreeshan A."/>
            <person name="Augustine A."/>
        </authorList>
    </citation>
    <scope>NUCLEOTIDE SEQUENCE</scope>
    <source>
        <tissue evidence="1">Leaf</tissue>
    </source>
</reference>
<evidence type="ECO:0000313" key="1">
    <source>
        <dbReference type="EMBL" id="MBX63785.1"/>
    </source>
</evidence>
<dbReference type="EMBL" id="GGEC01083301">
    <property type="protein sequence ID" value="MBX63785.1"/>
    <property type="molecule type" value="Transcribed_RNA"/>
</dbReference>
<proteinExistence type="predicted"/>
<sequence length="62" mass="7011">MHTQDSFFAIPTTAKILFSMRFLTGFLATTNLVDLVADKRKKFVHSCNIFLSNKIATEIEST</sequence>
<accession>A0A2P2Q9Y1</accession>
<organism evidence="1">
    <name type="scientific">Rhizophora mucronata</name>
    <name type="common">Asiatic mangrove</name>
    <dbReference type="NCBI Taxonomy" id="61149"/>
    <lineage>
        <taxon>Eukaryota</taxon>
        <taxon>Viridiplantae</taxon>
        <taxon>Streptophyta</taxon>
        <taxon>Embryophyta</taxon>
        <taxon>Tracheophyta</taxon>
        <taxon>Spermatophyta</taxon>
        <taxon>Magnoliopsida</taxon>
        <taxon>eudicotyledons</taxon>
        <taxon>Gunneridae</taxon>
        <taxon>Pentapetalae</taxon>
        <taxon>rosids</taxon>
        <taxon>fabids</taxon>
        <taxon>Malpighiales</taxon>
        <taxon>Rhizophoraceae</taxon>
        <taxon>Rhizophora</taxon>
    </lineage>
</organism>
<dbReference type="AlphaFoldDB" id="A0A2P2Q9Y1"/>
<name>A0A2P2Q9Y1_RHIMU</name>